<dbReference type="PROSITE" id="PS50850">
    <property type="entry name" value="MFS"/>
    <property type="match status" value="1"/>
</dbReference>
<comment type="caution">
    <text evidence="9">The sequence shown here is derived from an EMBL/GenBank/DDBJ whole genome shotgun (WGS) entry which is preliminary data.</text>
</comment>
<gene>
    <name evidence="9" type="ORF">STAFG_3761</name>
</gene>
<sequence>MAIALAAVMLPISVTGPGVALADMSGALHASAASTQWVLNAYNVAFTAFMLAAGSAADLFGRRRLFLSGTAVFALASLVAGTAPTILLVDLARFVQGMGAAAVLTSGSALLAHTFSGAARARAFGIFGASIGFGLAMGPFVSGLLVGVASWHAVFLVNVVLGAVVLVLARPLPESKNPGARRIDLPGVLTFTLALMLLALGFVEGPSQGWGGIVTLGSFAGAALFLALFVVVELRVAEPMFDLSLLRRPTFVAIIWQPVSIVFAFAALLVYLPPYFQGAGGAGSTMSGAMLLPLTLPVFVLPLFTGTLVRLLSVRMLLAVGPAVLAVALLLMTFTDPVSSRTGLYAALLLAGVGIGLAFGVMDNAAVSVVPAERSGMASGMFNTLRVAGETIGVACVGGCCSPRPAGNCPRATVRWPTTWSRAGWVPYARVVGRTWWTGRSRVSSTAGASSTWCWPVWPSPGRSPSSRWSVTVTWTSPPPLRRDDPSPLPHGTRSPSRAAAAFQPEGGPGDAAPALFERHGDRDGPGGVGRLLVAVADHRQGLVEFRVGAERGLETGERPRRRRGPEELLGSQQGGLPSRLHQHHAGHVVLGVVEQAGVPAGHQQPCPDLPALGDRVEQHHVLRPLPAHAPGPHEALRGRPAVRLGRRRAPAVPSAAEHPVHAVGDVLHPHRHLAHRLPGHGDRHAVPQTAQRPPDPLGVVRRGRDRHLGRPVGPLQRGEARQVHRPLLEDELGAVRCPEVRVHRVRLGLAAALQQEQRIDRGAGRVVGVVGVGRRQLRSGHEVVVVDRPAVGQEHLRQCPPVHEPFRHGVLERERTQRGSHTVRLGHHGHANPLCTDCA</sequence>
<keyword evidence="4 7" id="KW-0472">Membrane</keyword>
<evidence type="ECO:0000256" key="4">
    <source>
        <dbReference type="ARBA" id="ARBA00023136"/>
    </source>
</evidence>
<dbReference type="PANTHER" id="PTHR42718:SF49">
    <property type="entry name" value="EXPORT PROTEIN"/>
    <property type="match status" value="1"/>
</dbReference>
<evidence type="ECO:0000259" key="8">
    <source>
        <dbReference type="PROSITE" id="PS50850"/>
    </source>
</evidence>
<feature type="transmembrane region" description="Helical" evidence="7">
    <location>
        <begin position="209"/>
        <end position="231"/>
    </location>
</feature>
<feature type="region of interest" description="Disordered" evidence="6">
    <location>
        <begin position="554"/>
        <end position="578"/>
    </location>
</feature>
<feature type="transmembrane region" description="Helical" evidence="7">
    <location>
        <begin position="65"/>
        <end position="88"/>
    </location>
</feature>
<protein>
    <recommendedName>
        <fullName evidence="8">Major facilitator superfamily (MFS) profile domain-containing protein</fullName>
    </recommendedName>
</protein>
<dbReference type="EMBL" id="AOPY01001429">
    <property type="protein sequence ID" value="EPJ39191.1"/>
    <property type="molecule type" value="Genomic_DNA"/>
</dbReference>
<feature type="transmembrane region" description="Helical" evidence="7">
    <location>
        <begin position="251"/>
        <end position="272"/>
    </location>
</feature>
<comment type="subcellular location">
    <subcellularLocation>
        <location evidence="1">Cell membrane</location>
        <topology evidence="1">Multi-pass membrane protein</topology>
    </subcellularLocation>
</comment>
<feature type="transmembrane region" description="Helical" evidence="7">
    <location>
        <begin position="94"/>
        <end position="112"/>
    </location>
</feature>
<keyword evidence="2 7" id="KW-0812">Transmembrane</keyword>
<feature type="transmembrane region" description="Helical" evidence="7">
    <location>
        <begin position="183"/>
        <end position="203"/>
    </location>
</feature>
<dbReference type="Pfam" id="PF07690">
    <property type="entry name" value="MFS_1"/>
    <property type="match status" value="1"/>
</dbReference>
<dbReference type="Gene3D" id="1.20.1720.10">
    <property type="entry name" value="Multidrug resistance protein D"/>
    <property type="match status" value="1"/>
</dbReference>
<feature type="transmembrane region" description="Helical" evidence="7">
    <location>
        <begin position="42"/>
        <end position="60"/>
    </location>
</feature>
<dbReference type="PANTHER" id="PTHR42718">
    <property type="entry name" value="MAJOR FACILITATOR SUPERFAMILY MULTIDRUG TRANSPORTER MFSC"/>
    <property type="match status" value="1"/>
</dbReference>
<feature type="transmembrane region" description="Helical" evidence="7">
    <location>
        <begin position="124"/>
        <end position="145"/>
    </location>
</feature>
<accession>S4MR95</accession>
<feature type="transmembrane region" description="Helical" evidence="7">
    <location>
        <begin position="316"/>
        <end position="334"/>
    </location>
</feature>
<dbReference type="InterPro" id="IPR020846">
    <property type="entry name" value="MFS_dom"/>
</dbReference>
<dbReference type="PRINTS" id="PR01036">
    <property type="entry name" value="TCRTETB"/>
</dbReference>
<proteinExistence type="predicted"/>
<reference evidence="9 10" key="1">
    <citation type="submission" date="2013-02" db="EMBL/GenBank/DDBJ databases">
        <title>Draft Genome Sequence of Streptomyces afghaniensis, Which Produces Compounds of the Julimycin B-Complex.</title>
        <authorList>
            <person name="Gruening B.A."/>
            <person name="Praeg A."/>
            <person name="Erxleben A."/>
            <person name="Guenther S."/>
            <person name="Fiedler H.-P."/>
            <person name="Goodfellow M."/>
            <person name="Mueller M."/>
        </authorList>
    </citation>
    <scope>NUCLEOTIDE SEQUENCE [LARGE SCALE GENOMIC DNA]</scope>
    <source>
        <strain evidence="9 10">772</strain>
    </source>
</reference>
<feature type="transmembrane region" description="Helical" evidence="7">
    <location>
        <begin position="151"/>
        <end position="171"/>
    </location>
</feature>
<evidence type="ECO:0000256" key="3">
    <source>
        <dbReference type="ARBA" id="ARBA00022989"/>
    </source>
</evidence>
<dbReference type="Gene3D" id="1.20.1250.20">
    <property type="entry name" value="MFS general substrate transporter like domains"/>
    <property type="match status" value="1"/>
</dbReference>
<dbReference type="AlphaFoldDB" id="S4MR95"/>
<dbReference type="HOGENOM" id="CLU_338563_0_0_11"/>
<organism evidence="9 10">
    <name type="scientific">Streptomyces afghaniensis 772</name>
    <dbReference type="NCBI Taxonomy" id="1283301"/>
    <lineage>
        <taxon>Bacteria</taxon>
        <taxon>Bacillati</taxon>
        <taxon>Actinomycetota</taxon>
        <taxon>Actinomycetes</taxon>
        <taxon>Kitasatosporales</taxon>
        <taxon>Streptomycetaceae</taxon>
        <taxon>Streptomyces</taxon>
    </lineage>
</organism>
<feature type="domain" description="Major facilitator superfamily (MFS) profile" evidence="8">
    <location>
        <begin position="1"/>
        <end position="442"/>
    </location>
</feature>
<dbReference type="SUPFAM" id="SSF103473">
    <property type="entry name" value="MFS general substrate transporter"/>
    <property type="match status" value="1"/>
</dbReference>
<evidence type="ECO:0000256" key="6">
    <source>
        <dbReference type="SAM" id="MobiDB-lite"/>
    </source>
</evidence>
<evidence type="ECO:0000256" key="2">
    <source>
        <dbReference type="ARBA" id="ARBA00022692"/>
    </source>
</evidence>
<evidence type="ECO:0000313" key="9">
    <source>
        <dbReference type="EMBL" id="EPJ39191.1"/>
    </source>
</evidence>
<dbReference type="InterPro" id="IPR036259">
    <property type="entry name" value="MFS_trans_sf"/>
</dbReference>
<feature type="region of interest" description="Disordered" evidence="6">
    <location>
        <begin position="461"/>
        <end position="524"/>
    </location>
</feature>
<dbReference type="PATRIC" id="fig|1283301.3.peg.3730"/>
<feature type="region of interest" description="Disordered" evidence="6">
    <location>
        <begin position="678"/>
        <end position="720"/>
    </location>
</feature>
<evidence type="ECO:0000256" key="5">
    <source>
        <dbReference type="ARBA" id="ARBA00023251"/>
    </source>
</evidence>
<dbReference type="CDD" id="cd17321">
    <property type="entry name" value="MFS_MMR_MDR_like"/>
    <property type="match status" value="1"/>
</dbReference>
<dbReference type="GO" id="GO:0046677">
    <property type="term" value="P:response to antibiotic"/>
    <property type="evidence" value="ECO:0007669"/>
    <property type="project" value="UniProtKB-KW"/>
</dbReference>
<feature type="transmembrane region" description="Helical" evidence="7">
    <location>
        <begin position="284"/>
        <end position="304"/>
    </location>
</feature>
<evidence type="ECO:0000256" key="7">
    <source>
        <dbReference type="SAM" id="Phobius"/>
    </source>
</evidence>
<keyword evidence="5" id="KW-0046">Antibiotic resistance</keyword>
<evidence type="ECO:0000256" key="1">
    <source>
        <dbReference type="ARBA" id="ARBA00004651"/>
    </source>
</evidence>
<dbReference type="InterPro" id="IPR011701">
    <property type="entry name" value="MFS"/>
</dbReference>
<dbReference type="GO" id="GO:0022857">
    <property type="term" value="F:transmembrane transporter activity"/>
    <property type="evidence" value="ECO:0007669"/>
    <property type="project" value="InterPro"/>
</dbReference>
<dbReference type="Proteomes" id="UP000015001">
    <property type="component" value="Unassembled WGS sequence"/>
</dbReference>
<dbReference type="GO" id="GO:0005886">
    <property type="term" value="C:plasma membrane"/>
    <property type="evidence" value="ECO:0007669"/>
    <property type="project" value="UniProtKB-SubCell"/>
</dbReference>
<keyword evidence="3 7" id="KW-1133">Transmembrane helix</keyword>
<keyword evidence="10" id="KW-1185">Reference proteome</keyword>
<feature type="compositionally biased region" description="Low complexity" evidence="6">
    <location>
        <begin position="461"/>
        <end position="476"/>
    </location>
</feature>
<evidence type="ECO:0000313" key="10">
    <source>
        <dbReference type="Proteomes" id="UP000015001"/>
    </source>
</evidence>
<name>S4MR95_9ACTN</name>
<feature type="transmembrane region" description="Helical" evidence="7">
    <location>
        <begin position="346"/>
        <end position="367"/>
    </location>
</feature>